<dbReference type="CDD" id="cd11645">
    <property type="entry name" value="Precorrin_2_C20_MT"/>
    <property type="match status" value="1"/>
</dbReference>
<dbReference type="InterPro" id="IPR012382">
    <property type="entry name" value="CobI/CbiL"/>
</dbReference>
<evidence type="ECO:0000256" key="7">
    <source>
        <dbReference type="PIRNR" id="PIRNR036427"/>
    </source>
</evidence>
<dbReference type="Pfam" id="PF00590">
    <property type="entry name" value="TP_methylase"/>
    <property type="match status" value="1"/>
</dbReference>
<evidence type="ECO:0000259" key="8">
    <source>
        <dbReference type="Pfam" id="PF00590"/>
    </source>
</evidence>
<dbReference type="Proteomes" id="UP000603904">
    <property type="component" value="Unassembled WGS sequence"/>
</dbReference>
<dbReference type="Gene3D" id="3.30.950.10">
    <property type="entry name" value="Methyltransferase, Cobalt-precorrin-4 Transmethylase, Domain 2"/>
    <property type="match status" value="1"/>
</dbReference>
<organism evidence="9 10">
    <name type="scientific">Microbispora corallina</name>
    <dbReference type="NCBI Taxonomy" id="83302"/>
    <lineage>
        <taxon>Bacteria</taxon>
        <taxon>Bacillati</taxon>
        <taxon>Actinomycetota</taxon>
        <taxon>Actinomycetes</taxon>
        <taxon>Streptosporangiales</taxon>
        <taxon>Streptosporangiaceae</taxon>
        <taxon>Microbispora</taxon>
    </lineage>
</organism>
<dbReference type="Gene3D" id="3.40.1010.10">
    <property type="entry name" value="Cobalt-precorrin-4 Transmethylase, Domain 1"/>
    <property type="match status" value="1"/>
</dbReference>
<protein>
    <submittedName>
        <fullName evidence="9">Precorrin-2 C(20)-methyltransferase</fullName>
    </submittedName>
</protein>
<feature type="domain" description="Tetrapyrrole methylase" evidence="8">
    <location>
        <begin position="2"/>
        <end position="205"/>
    </location>
</feature>
<evidence type="ECO:0000313" key="10">
    <source>
        <dbReference type="Proteomes" id="UP000603904"/>
    </source>
</evidence>
<dbReference type="PANTHER" id="PTHR43467">
    <property type="entry name" value="COBALT-PRECORRIN-2 C(20)-METHYLTRANSFERASE"/>
    <property type="match status" value="1"/>
</dbReference>
<dbReference type="NCBIfam" id="TIGR01467">
    <property type="entry name" value="cobI_cbiL"/>
    <property type="match status" value="1"/>
</dbReference>
<evidence type="ECO:0000256" key="4">
    <source>
        <dbReference type="ARBA" id="ARBA00022603"/>
    </source>
</evidence>
<dbReference type="PIRSF" id="PIRSF036427">
    <property type="entry name" value="Precrrn-2_mtase"/>
    <property type="match status" value="1"/>
</dbReference>
<keyword evidence="6" id="KW-0949">S-adenosyl-L-methionine</keyword>
<evidence type="ECO:0000256" key="6">
    <source>
        <dbReference type="ARBA" id="ARBA00022691"/>
    </source>
</evidence>
<gene>
    <name evidence="9" type="ORF">Mco01_29140</name>
</gene>
<proteinExistence type="inferred from homology"/>
<keyword evidence="5" id="KW-0808">Transferase</keyword>
<comment type="caution">
    <text evidence="9">The sequence shown here is derived from an EMBL/GenBank/DDBJ whole genome shotgun (WGS) entry which is preliminary data.</text>
</comment>
<evidence type="ECO:0000256" key="2">
    <source>
        <dbReference type="ARBA" id="ARBA00005879"/>
    </source>
</evidence>
<reference evidence="9 10" key="1">
    <citation type="submission" date="2021-01" db="EMBL/GenBank/DDBJ databases">
        <title>Whole genome shotgun sequence of Microbispora corallina NBRC 16416.</title>
        <authorList>
            <person name="Komaki H."/>
            <person name="Tamura T."/>
        </authorList>
    </citation>
    <scope>NUCLEOTIDE SEQUENCE [LARGE SCALE GENOMIC DNA]</scope>
    <source>
        <strain evidence="9 10">NBRC 16416</strain>
    </source>
</reference>
<dbReference type="InterPro" id="IPR006364">
    <property type="entry name" value="CobI/CbiL/CobIJ_dom"/>
</dbReference>
<evidence type="ECO:0000256" key="1">
    <source>
        <dbReference type="ARBA" id="ARBA00004953"/>
    </source>
</evidence>
<comment type="similarity">
    <text evidence="2 7">Belongs to the precorrin methyltransferase family.</text>
</comment>
<keyword evidence="10" id="KW-1185">Reference proteome</keyword>
<keyword evidence="3" id="KW-0169">Cobalamin biosynthesis</keyword>
<dbReference type="InterPro" id="IPR035996">
    <property type="entry name" value="4pyrrol_Methylase_sf"/>
</dbReference>
<keyword evidence="4" id="KW-0489">Methyltransferase</keyword>
<evidence type="ECO:0000256" key="5">
    <source>
        <dbReference type="ARBA" id="ARBA00022679"/>
    </source>
</evidence>
<dbReference type="InterPro" id="IPR000878">
    <property type="entry name" value="4pyrrol_Mease"/>
</dbReference>
<evidence type="ECO:0000313" key="9">
    <source>
        <dbReference type="EMBL" id="GIH39914.1"/>
    </source>
</evidence>
<dbReference type="EMBL" id="BOOC01000011">
    <property type="protein sequence ID" value="GIH39914.1"/>
    <property type="molecule type" value="Genomic_DNA"/>
</dbReference>
<accession>A0ABQ4FYK8</accession>
<evidence type="ECO:0000256" key="3">
    <source>
        <dbReference type="ARBA" id="ARBA00022573"/>
    </source>
</evidence>
<dbReference type="SUPFAM" id="SSF53790">
    <property type="entry name" value="Tetrapyrrole methylase"/>
    <property type="match status" value="1"/>
</dbReference>
<dbReference type="InterPro" id="IPR014777">
    <property type="entry name" value="4pyrrole_Mease_sub1"/>
</dbReference>
<dbReference type="PANTHER" id="PTHR43467:SF2">
    <property type="entry name" value="COBALT-PRECORRIN-2 C(20)-METHYLTRANSFERASE"/>
    <property type="match status" value="1"/>
</dbReference>
<sequence length="235" mass="24337">MGVGVGPGDPDLVTVRAVRVLRDADVVVVPVADTGEEGRAERIVRAHAEREVRRLVFALTDGPRRDGAWDAAGAQVARAFAEGSRTVAFATIGDPNVYSTFTYLAATVRTLVPEVEVRTVPGITAMQALAAASGTVLVEGRESLALMPLTAGVDALRRALDAHDTVVAYKGGRVLPEVLEAVRDAGRLAGAVYGASLGLPDEDIRPAAGLDPGAAGPYLSALIVTPPRTGRGGRL</sequence>
<comment type="pathway">
    <text evidence="1">Cofactor biosynthesis; adenosylcobalamin biosynthesis.</text>
</comment>
<dbReference type="InterPro" id="IPR014776">
    <property type="entry name" value="4pyrrole_Mease_sub2"/>
</dbReference>
<name>A0ABQ4FYK8_9ACTN</name>